<keyword evidence="1" id="KW-1133">Transmembrane helix</keyword>
<gene>
    <name evidence="2" type="ORF">DSCOOX_48670</name>
</gene>
<organism evidence="2 3">
    <name type="scientific">Desulfosarcina ovata subsp. ovata</name>
    <dbReference type="NCBI Taxonomy" id="2752305"/>
    <lineage>
        <taxon>Bacteria</taxon>
        <taxon>Pseudomonadati</taxon>
        <taxon>Thermodesulfobacteriota</taxon>
        <taxon>Desulfobacteria</taxon>
        <taxon>Desulfobacterales</taxon>
        <taxon>Desulfosarcinaceae</taxon>
        <taxon>Desulfosarcina</taxon>
    </lineage>
</organism>
<evidence type="ECO:0000256" key="1">
    <source>
        <dbReference type="SAM" id="Phobius"/>
    </source>
</evidence>
<proteinExistence type="predicted"/>
<protein>
    <submittedName>
        <fullName evidence="2">Uncharacterized protein</fullName>
    </submittedName>
</protein>
<dbReference type="Proteomes" id="UP000422108">
    <property type="component" value="Chromosome"/>
</dbReference>
<dbReference type="AlphaFoldDB" id="A0A5K8AGC1"/>
<sequence length="138" mass="15110">MSADIVINQIPDNRIGDSTRKGVATVSAAMIAYLQLIGYLLGYSECAKGKPPGDSLCHRQKICLEIGFIYSEHWPGAAETCLDLIHDKERAVCFAKPGDILQISFRRDTNAPFALNRFQNDSSNVTVEGVPNSIQIVV</sequence>
<feature type="transmembrane region" description="Helical" evidence="1">
    <location>
        <begin position="22"/>
        <end position="41"/>
    </location>
</feature>
<keyword evidence="1" id="KW-0812">Transmembrane</keyword>
<evidence type="ECO:0000313" key="3">
    <source>
        <dbReference type="Proteomes" id="UP000422108"/>
    </source>
</evidence>
<keyword evidence="1" id="KW-0472">Membrane</keyword>
<accession>A0A5K8AGC1</accession>
<dbReference type="EMBL" id="AP021879">
    <property type="protein sequence ID" value="BBO91687.1"/>
    <property type="molecule type" value="Genomic_DNA"/>
</dbReference>
<reference evidence="2 3" key="1">
    <citation type="submission" date="2019-11" db="EMBL/GenBank/DDBJ databases">
        <title>Comparative genomics of hydrocarbon-degrading Desulfosarcina strains.</title>
        <authorList>
            <person name="Watanabe M."/>
            <person name="Kojima H."/>
            <person name="Fukui M."/>
        </authorList>
    </citation>
    <scope>NUCLEOTIDE SEQUENCE [LARGE SCALE GENOMIC DNA]</scope>
    <source>
        <strain evidence="3">oXyS1</strain>
    </source>
</reference>
<name>A0A5K8AGC1_9BACT</name>
<evidence type="ECO:0000313" key="2">
    <source>
        <dbReference type="EMBL" id="BBO91687.1"/>
    </source>
</evidence>
<keyword evidence="3" id="KW-1185">Reference proteome</keyword>